<keyword evidence="3" id="KW-1185">Reference proteome</keyword>
<feature type="compositionally biased region" description="Low complexity" evidence="1">
    <location>
        <begin position="261"/>
        <end position="271"/>
    </location>
</feature>
<dbReference type="SMART" id="SM00257">
    <property type="entry name" value="LysM"/>
    <property type="match status" value="1"/>
</dbReference>
<dbReference type="WBParaSite" id="TREG1_42710.1">
    <property type="protein sequence ID" value="TREG1_42710.1"/>
    <property type="gene ID" value="TREG1_42710"/>
</dbReference>
<evidence type="ECO:0000256" key="1">
    <source>
        <dbReference type="SAM" id="MobiDB-lite"/>
    </source>
</evidence>
<dbReference type="Proteomes" id="UP000050795">
    <property type="component" value="Unassembled WGS sequence"/>
</dbReference>
<feature type="domain" description="LysM" evidence="2">
    <location>
        <begin position="9"/>
        <end position="58"/>
    </location>
</feature>
<organism evidence="3 4">
    <name type="scientific">Trichobilharzia regenti</name>
    <name type="common">Nasal bird schistosome</name>
    <dbReference type="NCBI Taxonomy" id="157069"/>
    <lineage>
        <taxon>Eukaryota</taxon>
        <taxon>Metazoa</taxon>
        <taxon>Spiralia</taxon>
        <taxon>Lophotrochozoa</taxon>
        <taxon>Platyhelminthes</taxon>
        <taxon>Trematoda</taxon>
        <taxon>Digenea</taxon>
        <taxon>Strigeidida</taxon>
        <taxon>Schistosomatoidea</taxon>
        <taxon>Schistosomatidae</taxon>
        <taxon>Trichobilharzia</taxon>
    </lineage>
</organism>
<proteinExistence type="predicted"/>
<reference evidence="3" key="1">
    <citation type="submission" date="2022-06" db="EMBL/GenBank/DDBJ databases">
        <authorList>
            <person name="Berger JAMES D."/>
            <person name="Berger JAMES D."/>
        </authorList>
    </citation>
    <scope>NUCLEOTIDE SEQUENCE [LARGE SCALE GENOMIC DNA]</scope>
</reference>
<evidence type="ECO:0000313" key="4">
    <source>
        <dbReference type="WBParaSite" id="TREG1_42710.1"/>
    </source>
</evidence>
<dbReference type="Pfam" id="PF01476">
    <property type="entry name" value="LysM"/>
    <property type="match status" value="1"/>
</dbReference>
<dbReference type="Gene3D" id="3.10.350.10">
    <property type="entry name" value="LysM domain"/>
    <property type="match status" value="1"/>
</dbReference>
<feature type="region of interest" description="Disordered" evidence="1">
    <location>
        <begin position="256"/>
        <end position="379"/>
    </location>
</feature>
<dbReference type="InterPro" id="IPR036779">
    <property type="entry name" value="LysM_dom_sf"/>
</dbReference>
<evidence type="ECO:0000313" key="3">
    <source>
        <dbReference type="Proteomes" id="UP000050795"/>
    </source>
</evidence>
<dbReference type="AlphaFoldDB" id="A0AA85JN58"/>
<dbReference type="SUPFAM" id="SSF54106">
    <property type="entry name" value="LysM domain"/>
    <property type="match status" value="1"/>
</dbReference>
<name>A0AA85JN58_TRIRE</name>
<dbReference type="InterPro" id="IPR018392">
    <property type="entry name" value="LysM"/>
</dbReference>
<sequence length="531" mass="58020">MSESSEEFCVYEVKSGDSLSAIAAHFGDVTPTQIARINHLPLMSCGLPPVFPGQRLIIPVASRTQSNSTKIKRLPGVALRVKDADKQNACSKDTGYLPVEPFFYTTRVRVSNQSSSSIDDDALERQFVKVEAHRVLKNLDNLIDGVLLVTPESLCFDASKTAVAQKEAYIASHSGNDNHDDDVNSEIKLASSHSSDGHDQHNDGKSPSDPLNFEFSCCNIPQELLNLGLCIPLNSISAMKTLSEKDVVRFLSPATNRKKTSLSSDSSSCQSEEAEKLQSTSVNDAISKSIDKDDGDNQRNILNKFTSEQPTEIIKSSHEDSSNPTPNTLTDEQHDDHSNPDILSEVNPTKPSLSSSECLSPVSSSKSQSSPEKNDSGCNSVSENSIVKYLYLRISVTEDENHIFRLTVDRLTQVYSFLLRAGVGSSDHSEKINDHCVNTVDGNVGNQLPEKVLKKLVDLTSVLDLFGTKQGLNLESTDTTQQRRSLVEEILESMEESTPIATLSGGESRILTNEMLADLSVNFLLNGLARI</sequence>
<reference evidence="4" key="2">
    <citation type="submission" date="2023-11" db="UniProtKB">
        <authorList>
            <consortium name="WormBaseParasite"/>
        </authorList>
    </citation>
    <scope>IDENTIFICATION</scope>
</reference>
<protein>
    <recommendedName>
        <fullName evidence="2">LysM domain-containing protein</fullName>
    </recommendedName>
</protein>
<accession>A0AA85JN58</accession>
<feature type="compositionally biased region" description="Low complexity" evidence="1">
    <location>
        <begin position="350"/>
        <end position="370"/>
    </location>
</feature>
<dbReference type="PROSITE" id="PS51782">
    <property type="entry name" value="LYSM"/>
    <property type="match status" value="1"/>
</dbReference>
<evidence type="ECO:0000259" key="2">
    <source>
        <dbReference type="PROSITE" id="PS51782"/>
    </source>
</evidence>
<feature type="compositionally biased region" description="Polar residues" evidence="1">
    <location>
        <begin position="277"/>
        <end position="286"/>
    </location>
</feature>
<dbReference type="CDD" id="cd00118">
    <property type="entry name" value="LysM"/>
    <property type="match status" value="1"/>
</dbReference>
<feature type="compositionally biased region" description="Polar residues" evidence="1">
    <location>
        <begin position="298"/>
        <end position="310"/>
    </location>
</feature>